<dbReference type="SUPFAM" id="SSF47413">
    <property type="entry name" value="lambda repressor-like DNA-binding domains"/>
    <property type="match status" value="1"/>
</dbReference>
<evidence type="ECO:0000313" key="2">
    <source>
        <dbReference type="Proteomes" id="UP000431901"/>
    </source>
</evidence>
<dbReference type="RefSeq" id="WP_161105146.1">
    <property type="nucleotide sequence ID" value="NZ_JBHLYI010000003.1"/>
</dbReference>
<proteinExistence type="predicted"/>
<dbReference type="AlphaFoldDB" id="A0A6I4WBN8"/>
<comment type="caution">
    <text evidence="1">The sequence shown here is derived from an EMBL/GenBank/DDBJ whole genome shotgun (WGS) entry which is preliminary data.</text>
</comment>
<dbReference type="OrthoDB" id="4522476at2"/>
<dbReference type="InterPro" id="IPR001387">
    <property type="entry name" value="Cro/C1-type_HTH"/>
</dbReference>
<dbReference type="Gene3D" id="1.10.260.40">
    <property type="entry name" value="lambda repressor-like DNA-binding domains"/>
    <property type="match status" value="1"/>
</dbReference>
<dbReference type="EMBL" id="WUTW01000005">
    <property type="protein sequence ID" value="MXQ66981.1"/>
    <property type="molecule type" value="Genomic_DNA"/>
</dbReference>
<dbReference type="Proteomes" id="UP000431901">
    <property type="component" value="Unassembled WGS sequence"/>
</dbReference>
<keyword evidence="2" id="KW-1185">Reference proteome</keyword>
<gene>
    <name evidence="1" type="ORF">GQ466_23465</name>
</gene>
<dbReference type="Pfam" id="PF13560">
    <property type="entry name" value="HTH_31"/>
    <property type="match status" value="1"/>
</dbReference>
<accession>A0A6I4WBN8</accession>
<dbReference type="InterPro" id="IPR010982">
    <property type="entry name" value="Lambda_DNA-bd_dom_sf"/>
</dbReference>
<sequence>MDKSDKMVGQRIAVARRRRGLAQIQFADMIGRSESWVSKVETGVIRLDNLSLAR</sequence>
<dbReference type="GO" id="GO:0003677">
    <property type="term" value="F:DNA binding"/>
    <property type="evidence" value="ECO:0007669"/>
    <property type="project" value="InterPro"/>
</dbReference>
<reference evidence="1 2" key="1">
    <citation type="submission" date="2019-12" db="EMBL/GenBank/DDBJ databases">
        <title>Nocardia macrotermitis sp. nov. and Nocardia aurantia sp. nov., isolated from the gut of the fungus growing-termite Macrotermes natalensis.</title>
        <authorList>
            <person name="Christine B."/>
            <person name="Rene B."/>
        </authorList>
    </citation>
    <scope>NUCLEOTIDE SEQUENCE [LARGE SCALE GENOMIC DNA]</scope>
    <source>
        <strain evidence="1 2">DSM 102126</strain>
    </source>
</reference>
<name>A0A6I4WBN8_9ACTN</name>
<protein>
    <submittedName>
        <fullName evidence="1">Helix-turn-helix domain-containing protein</fullName>
    </submittedName>
</protein>
<evidence type="ECO:0000313" key="1">
    <source>
        <dbReference type="EMBL" id="MXQ66981.1"/>
    </source>
</evidence>
<organism evidence="1 2">
    <name type="scientific">Actinomadura rayongensis</name>
    <dbReference type="NCBI Taxonomy" id="1429076"/>
    <lineage>
        <taxon>Bacteria</taxon>
        <taxon>Bacillati</taxon>
        <taxon>Actinomycetota</taxon>
        <taxon>Actinomycetes</taxon>
        <taxon>Streptosporangiales</taxon>
        <taxon>Thermomonosporaceae</taxon>
        <taxon>Actinomadura</taxon>
    </lineage>
</organism>
<dbReference type="CDD" id="cd00093">
    <property type="entry name" value="HTH_XRE"/>
    <property type="match status" value="1"/>
</dbReference>